<dbReference type="InterPro" id="IPR020846">
    <property type="entry name" value="MFS_dom"/>
</dbReference>
<evidence type="ECO:0000256" key="1">
    <source>
        <dbReference type="ARBA" id="ARBA00004651"/>
    </source>
</evidence>
<organism evidence="9 10">
    <name type="scientific">Streptomyces roseoverticillatus</name>
    <dbReference type="NCBI Taxonomy" id="66429"/>
    <lineage>
        <taxon>Bacteria</taxon>
        <taxon>Bacillati</taxon>
        <taxon>Actinomycetota</taxon>
        <taxon>Actinomycetes</taxon>
        <taxon>Kitasatosporales</taxon>
        <taxon>Streptomycetaceae</taxon>
        <taxon>Streptomyces</taxon>
    </lineage>
</organism>
<feature type="domain" description="Major facilitator superfamily (MFS) profile" evidence="8">
    <location>
        <begin position="1"/>
        <end position="406"/>
    </location>
</feature>
<sequence>MGHFRLLVVGNGISAYGSYLNMVALNVFIYHVTGSALTAGLFMAVRLVTSVLAGFVAGRLVSTRDRKRLMAGADLTQAIALLALLLAPDGARVGLLFALAVITGSCSTLSQVALRTSVPEIVGAEHRARANGLLVTGRSLAMIAGFASSGLVVAQLGYSTAFALDAVTFVISASVLFLLPVRTRAAAGDASGAGAGAGAAEQEEAGATGGFARMLLRTAPLLAVMIAVRAVDGLGSSSHNVALPIYSDSLDPAHPATFISQFWATWAIGNIVAQQLFGRVTKKTGRTPGERAFALGACLMSAAFIAVFAGLPTVPTLVAALVAGMADGFTEIVYVSRLQAAPDAERGRLFGLSASAENTGFGLGMIVSAALLESFSPLQVVAAFHGLAIALCVVLLAVLLGRGRTPTRSHDRPGGPDDRAVRDASTAEGRSS</sequence>
<feature type="transmembrane region" description="Helical" evidence="7">
    <location>
        <begin position="7"/>
        <end position="30"/>
    </location>
</feature>
<evidence type="ECO:0000256" key="2">
    <source>
        <dbReference type="ARBA" id="ARBA00022475"/>
    </source>
</evidence>
<feature type="transmembrane region" description="Helical" evidence="7">
    <location>
        <begin position="349"/>
        <end position="372"/>
    </location>
</feature>
<name>A0ABV3J1C8_9ACTN</name>
<keyword evidence="4 7" id="KW-1133">Transmembrane helix</keyword>
<dbReference type="RefSeq" id="WP_366089407.1">
    <property type="nucleotide sequence ID" value="NZ_JBFASG010000026.1"/>
</dbReference>
<dbReference type="EMBL" id="JBFASG010000026">
    <property type="protein sequence ID" value="MEV4925826.1"/>
    <property type="molecule type" value="Genomic_DNA"/>
</dbReference>
<evidence type="ECO:0000313" key="9">
    <source>
        <dbReference type="EMBL" id="MEV4925826.1"/>
    </source>
</evidence>
<dbReference type="Pfam" id="PF07690">
    <property type="entry name" value="MFS_1"/>
    <property type="match status" value="1"/>
</dbReference>
<dbReference type="SUPFAM" id="SSF103473">
    <property type="entry name" value="MFS general substrate transporter"/>
    <property type="match status" value="1"/>
</dbReference>
<reference evidence="9 10" key="1">
    <citation type="submission" date="2024-06" db="EMBL/GenBank/DDBJ databases">
        <title>The Natural Products Discovery Center: Release of the First 8490 Sequenced Strains for Exploring Actinobacteria Biosynthetic Diversity.</title>
        <authorList>
            <person name="Kalkreuter E."/>
            <person name="Kautsar S.A."/>
            <person name="Yang D."/>
            <person name="Bader C.D."/>
            <person name="Teijaro C.N."/>
            <person name="Fluegel L."/>
            <person name="Davis C.M."/>
            <person name="Simpson J.R."/>
            <person name="Lauterbach L."/>
            <person name="Steele A.D."/>
            <person name="Gui C."/>
            <person name="Meng S."/>
            <person name="Li G."/>
            <person name="Viehrig K."/>
            <person name="Ye F."/>
            <person name="Su P."/>
            <person name="Kiefer A.F."/>
            <person name="Nichols A."/>
            <person name="Cepeda A.J."/>
            <person name="Yan W."/>
            <person name="Fan B."/>
            <person name="Jiang Y."/>
            <person name="Adhikari A."/>
            <person name="Zheng C.-J."/>
            <person name="Schuster L."/>
            <person name="Cowan T.M."/>
            <person name="Smanski M.J."/>
            <person name="Chevrette M.G."/>
            <person name="De Carvalho L.P.S."/>
            <person name="Shen B."/>
        </authorList>
    </citation>
    <scope>NUCLEOTIDE SEQUENCE [LARGE SCALE GENOMIC DNA]</scope>
    <source>
        <strain evidence="9 10">NPDC053791</strain>
    </source>
</reference>
<feature type="transmembrane region" description="Helical" evidence="7">
    <location>
        <begin position="135"/>
        <end position="156"/>
    </location>
</feature>
<dbReference type="InterPro" id="IPR036259">
    <property type="entry name" value="MFS_trans_sf"/>
</dbReference>
<keyword evidence="3 7" id="KW-0812">Transmembrane</keyword>
<dbReference type="InterPro" id="IPR022324">
    <property type="entry name" value="Bacilysin_exporter_BacE_put"/>
</dbReference>
<keyword evidence="5 7" id="KW-0472">Membrane</keyword>
<evidence type="ECO:0000256" key="5">
    <source>
        <dbReference type="ARBA" id="ARBA00023136"/>
    </source>
</evidence>
<dbReference type="InterPro" id="IPR011701">
    <property type="entry name" value="MFS"/>
</dbReference>
<dbReference type="PROSITE" id="PS50850">
    <property type="entry name" value="MFS"/>
    <property type="match status" value="1"/>
</dbReference>
<dbReference type="PANTHER" id="PTHR23513:SF11">
    <property type="entry name" value="STAPHYLOFERRIN A TRANSPORTER"/>
    <property type="match status" value="1"/>
</dbReference>
<proteinExistence type="predicted"/>
<feature type="transmembrane region" description="Helical" evidence="7">
    <location>
        <begin position="162"/>
        <end position="181"/>
    </location>
</feature>
<feature type="transmembrane region" description="Helical" evidence="7">
    <location>
        <begin position="36"/>
        <end position="57"/>
    </location>
</feature>
<keyword evidence="10" id="KW-1185">Reference proteome</keyword>
<dbReference type="Proteomes" id="UP001552479">
    <property type="component" value="Unassembled WGS sequence"/>
</dbReference>
<evidence type="ECO:0000256" key="3">
    <source>
        <dbReference type="ARBA" id="ARBA00022692"/>
    </source>
</evidence>
<evidence type="ECO:0000256" key="4">
    <source>
        <dbReference type="ARBA" id="ARBA00022989"/>
    </source>
</evidence>
<feature type="transmembrane region" description="Helical" evidence="7">
    <location>
        <begin position="378"/>
        <end position="400"/>
    </location>
</feature>
<evidence type="ECO:0000256" key="7">
    <source>
        <dbReference type="SAM" id="Phobius"/>
    </source>
</evidence>
<feature type="region of interest" description="Disordered" evidence="6">
    <location>
        <begin position="404"/>
        <end position="432"/>
    </location>
</feature>
<dbReference type="PANTHER" id="PTHR23513">
    <property type="entry name" value="INTEGRAL MEMBRANE EFFLUX PROTEIN-RELATED"/>
    <property type="match status" value="1"/>
</dbReference>
<dbReference type="CDD" id="cd06173">
    <property type="entry name" value="MFS_MefA_like"/>
    <property type="match status" value="1"/>
</dbReference>
<dbReference type="PRINTS" id="PR01988">
    <property type="entry name" value="EXPORTERBACE"/>
</dbReference>
<accession>A0ABV3J1C8</accession>
<evidence type="ECO:0000259" key="8">
    <source>
        <dbReference type="PROSITE" id="PS50850"/>
    </source>
</evidence>
<protein>
    <submittedName>
        <fullName evidence="9">MFS transporter</fullName>
    </submittedName>
</protein>
<evidence type="ECO:0000313" key="10">
    <source>
        <dbReference type="Proteomes" id="UP001552479"/>
    </source>
</evidence>
<keyword evidence="2" id="KW-1003">Cell membrane</keyword>
<feature type="transmembrane region" description="Helical" evidence="7">
    <location>
        <begin position="292"/>
        <end position="311"/>
    </location>
</feature>
<feature type="transmembrane region" description="Helical" evidence="7">
    <location>
        <begin position="317"/>
        <end position="337"/>
    </location>
</feature>
<dbReference type="Gene3D" id="1.20.1250.20">
    <property type="entry name" value="MFS general substrate transporter like domains"/>
    <property type="match status" value="1"/>
</dbReference>
<comment type="subcellular location">
    <subcellularLocation>
        <location evidence="1">Cell membrane</location>
        <topology evidence="1">Multi-pass membrane protein</topology>
    </subcellularLocation>
</comment>
<feature type="compositionally biased region" description="Basic and acidic residues" evidence="6">
    <location>
        <begin position="408"/>
        <end position="422"/>
    </location>
</feature>
<evidence type="ECO:0000256" key="6">
    <source>
        <dbReference type="SAM" id="MobiDB-lite"/>
    </source>
</evidence>
<comment type="caution">
    <text evidence="9">The sequence shown here is derived from an EMBL/GenBank/DDBJ whole genome shotgun (WGS) entry which is preliminary data.</text>
</comment>
<gene>
    <name evidence="9" type="ORF">AB0L03_23880</name>
</gene>